<feature type="compositionally biased region" description="Low complexity" evidence="2">
    <location>
        <begin position="1063"/>
        <end position="1079"/>
    </location>
</feature>
<name>A0ABR2YJA1_9CHLO</name>
<feature type="region of interest" description="Disordered" evidence="2">
    <location>
        <begin position="1"/>
        <end position="25"/>
    </location>
</feature>
<dbReference type="EMBL" id="JALJOT010000010">
    <property type="protein sequence ID" value="KAK9906599.1"/>
    <property type="molecule type" value="Genomic_DNA"/>
</dbReference>
<feature type="compositionally biased region" description="Pro residues" evidence="2">
    <location>
        <begin position="1904"/>
        <end position="1913"/>
    </location>
</feature>
<feature type="coiled-coil region" evidence="1">
    <location>
        <begin position="1335"/>
        <end position="1362"/>
    </location>
</feature>
<feature type="region of interest" description="Disordered" evidence="2">
    <location>
        <begin position="197"/>
        <end position="216"/>
    </location>
</feature>
<feature type="compositionally biased region" description="Low complexity" evidence="2">
    <location>
        <begin position="1879"/>
        <end position="1900"/>
    </location>
</feature>
<feature type="coiled-coil region" evidence="1">
    <location>
        <begin position="1445"/>
        <end position="1577"/>
    </location>
</feature>
<keyword evidence="4" id="KW-1185">Reference proteome</keyword>
<feature type="coiled-coil region" evidence="1">
    <location>
        <begin position="1116"/>
        <end position="1198"/>
    </location>
</feature>
<feature type="region of interest" description="Disordered" evidence="2">
    <location>
        <begin position="1708"/>
        <end position="1768"/>
    </location>
</feature>
<evidence type="ECO:0000313" key="4">
    <source>
        <dbReference type="Proteomes" id="UP001491310"/>
    </source>
</evidence>
<protein>
    <recommendedName>
        <fullName evidence="5">Pericentrin/AKAP-450 centrosomal targeting domain-containing protein</fullName>
    </recommendedName>
</protein>
<feature type="region of interest" description="Disordered" evidence="2">
    <location>
        <begin position="613"/>
        <end position="713"/>
    </location>
</feature>
<keyword evidence="1" id="KW-0175">Coiled coil</keyword>
<feature type="compositionally biased region" description="Low complexity" evidence="2">
    <location>
        <begin position="626"/>
        <end position="637"/>
    </location>
</feature>
<evidence type="ECO:0008006" key="5">
    <source>
        <dbReference type="Google" id="ProtNLM"/>
    </source>
</evidence>
<reference evidence="3 4" key="1">
    <citation type="journal article" date="2024" name="Nat. Commun.">
        <title>Phylogenomics reveals the evolutionary origins of lichenization in chlorophyte algae.</title>
        <authorList>
            <person name="Puginier C."/>
            <person name="Libourel C."/>
            <person name="Otte J."/>
            <person name="Skaloud P."/>
            <person name="Haon M."/>
            <person name="Grisel S."/>
            <person name="Petersen M."/>
            <person name="Berrin J.G."/>
            <person name="Delaux P.M."/>
            <person name="Dal Grande F."/>
            <person name="Keller J."/>
        </authorList>
    </citation>
    <scope>NUCLEOTIDE SEQUENCE [LARGE SCALE GENOMIC DNA]</scope>
    <source>
        <strain evidence="3 4">SAG 216-7</strain>
    </source>
</reference>
<feature type="region of interest" description="Disordered" evidence="2">
    <location>
        <begin position="1063"/>
        <end position="1083"/>
    </location>
</feature>
<evidence type="ECO:0000256" key="1">
    <source>
        <dbReference type="SAM" id="Coils"/>
    </source>
</evidence>
<feature type="coiled-coil region" evidence="1">
    <location>
        <begin position="438"/>
        <end position="529"/>
    </location>
</feature>
<comment type="caution">
    <text evidence="3">The sequence shown here is derived from an EMBL/GenBank/DDBJ whole genome shotgun (WGS) entry which is preliminary data.</text>
</comment>
<feature type="coiled-coil region" evidence="1">
    <location>
        <begin position="1246"/>
        <end position="1273"/>
    </location>
</feature>
<feature type="region of interest" description="Disordered" evidence="2">
    <location>
        <begin position="128"/>
        <end position="148"/>
    </location>
</feature>
<evidence type="ECO:0000256" key="2">
    <source>
        <dbReference type="SAM" id="MobiDB-lite"/>
    </source>
</evidence>
<accession>A0ABR2YJA1</accession>
<sequence length="1935" mass="207038">MGSLHQRSAQGDGWQATEGRDAASRHGSLGNRALMLHKGVPSDMELAVPVPTSLEIRDQVNSFLAALPLGVTRRDAELEDCIAAHLHDLLNARSDVHLKLNQWVRVALGLQEVVERQHAELARLHETHRAQRAHPHHTYPQQQQQRELPDLTRPDQAADGLGLALAAQHAELAQMRAQMASLRQDLLAAARRSAGPGDAAAAAAPSEAQGATQGALEEQLRVRTAEVQSAREEATRLRNALVDAELELQRVTSREPAKRRSEQDRARLAAEALAAQHRAASLQECARRQAAEITQLRAQLGKAEAAAGKVGGTPQDAVGQLTAERQALIEEVQKLQEHLKTAAAEREAALLNALAERQALKSAADAQQAQQAEFLRAERAEKEALMQEFEAFRETVQARQESLIRQLAADNAAADEARSLRQELDLERRHCSVLEATLTEARSARNGLEGELASARSRLEDFMAVLEREREELASLKIAAEAADEREKERRATLEQALEEERERRAAEAGQLRQRLAELACQVEEARGLAAERADVIDDLTARLATEDASWQAHHRAAILDLQAAHSEELERLQAEHALEIAGVEAAAEADREHGAAVAAALRCARFAPDADSAAASDDEGSCPNDASEASDQAAASHGNSGEETGIGNLRGRSNAAVDLREPSHRGLEVTPGMDDQEAAKDGPVSAGSVAADAAKHSVSKQAEKSFGNGRAKNEVSHGRLLLAMLAAAALTSARPRRPSLTRGVKDRDRDSLVDAVCRVTLGGLDLPQNALAARGNSVSPGDEPAPDQDAEPGSCHAPAGKPVSANGAADGESALPETMRACEELVAELAGERERSAAAVAEVRNRHGAELAAVRQQCAAEVAAAEQKLDTAVLAAEHAAATAQLQEKLTEEHSRVIDSMSAKHGAALKELIDEHSRAVDSIGAEHSATIMQLQEKLSEEHRRVIDRMAAEHSAAIGQLQEELTEEHSRAVERISAEHAAEMTQLQEELLEEHKRVVERISAEHAAAMAQLQEELSEEHNRMELQAALMDDEVASVRDNCDERVNWYKAKLKEANEALQAAQAAQQQQQQEQQPVKQQQAEEHEDFVLARRNSHAGTPLNRGWQTERKPSLRHAMAQLEADNHDLLARCRAAEAAAAADSRAADALRRENLELAAELAEAGKAGRAAADRMRDLQAVQELTERCEALESENLHLQDQVGGALGEELHELQGACLSLRRSNQDLAARLAAAAGGQAAVPVAPAEDNAALRKELAELEAQLAAVAAEANRLQDENLDLSVAVAAHSCDTAKLEEMAEVLEERDAIEADLRARIADLYALDSARSSAEAGSSEVPKLIAAQLRIEALEAQLREAAANEQAHDENRAVCSRCGEALHVSADSSCERLPDQAVCAGAPDLDTESNEREKVFSSGAEGAAVAGEGGLSEALAAAHAAELASMHEAFLARTEALQEDLQHKEGLLQQQQEALEAAEAELASRQEALLDCQDMVAELQAFSEAQQAQLHFLQQDLQAAQGRAEDSRAAAVEAEEQLCEQQQRAEEAARQLAEAKQELTMREDTLQELTLENQRLQLELSETRGRLRASRAASAETCGRVESLAARLAAAHNAKPVGMIWENPQGISLSATGSASIVKALQGAPPSQEVVVRVPSRPASPAAVASADVSVGNGDISHTEVQAHAGTAAAGDRCHLAADAADCSPLLAGYAEEAAGNASDWDSDQENDGKPPETYSLGVTDRRRRAANRTLRAGQPPAGDAHADGASSQFSGVPDSCTPLKPPFASLHHNALYGEAGSSGSPNTGWAWRSQVAETPTPLRSCDNPVCDSGGSPLRGSSQSSPLRTRRSARAENPMRGGSGSPLRTKHALRDSGSSPLRTRDLPRRSRSGSVTGDSDGSVSSRVVAVQRSLFTSPPPALPSPPDGIRDIAGRWHGTTPPQWARPD</sequence>
<feature type="compositionally biased region" description="Basic and acidic residues" evidence="2">
    <location>
        <begin position="659"/>
        <end position="668"/>
    </location>
</feature>
<feature type="coiled-coil region" evidence="1">
    <location>
        <begin position="227"/>
        <end position="254"/>
    </location>
</feature>
<feature type="coiled-coil region" evidence="1">
    <location>
        <begin position="165"/>
        <end position="192"/>
    </location>
</feature>
<evidence type="ECO:0000313" key="3">
    <source>
        <dbReference type="EMBL" id="KAK9906599.1"/>
    </source>
</evidence>
<organism evidence="3 4">
    <name type="scientific">Coccomyxa subellipsoidea</name>
    <dbReference type="NCBI Taxonomy" id="248742"/>
    <lineage>
        <taxon>Eukaryota</taxon>
        <taxon>Viridiplantae</taxon>
        <taxon>Chlorophyta</taxon>
        <taxon>core chlorophytes</taxon>
        <taxon>Trebouxiophyceae</taxon>
        <taxon>Trebouxiophyceae incertae sedis</taxon>
        <taxon>Coccomyxaceae</taxon>
        <taxon>Coccomyxa</taxon>
    </lineage>
</organism>
<proteinExistence type="predicted"/>
<feature type="compositionally biased region" description="Low complexity" evidence="2">
    <location>
        <begin position="197"/>
        <end position="211"/>
    </location>
</feature>
<dbReference type="Proteomes" id="UP001491310">
    <property type="component" value="Unassembled WGS sequence"/>
</dbReference>
<feature type="region of interest" description="Disordered" evidence="2">
    <location>
        <begin position="773"/>
        <end position="813"/>
    </location>
</feature>
<feature type="region of interest" description="Disordered" evidence="2">
    <location>
        <begin position="1092"/>
        <end position="1111"/>
    </location>
</feature>
<gene>
    <name evidence="3" type="ORF">WJX75_004754</name>
</gene>
<feature type="region of interest" description="Disordered" evidence="2">
    <location>
        <begin position="1807"/>
        <end position="1935"/>
    </location>
</feature>
<feature type="coiled-coil region" evidence="1">
    <location>
        <begin position="286"/>
        <end position="395"/>
    </location>
</feature>